<dbReference type="Proteomes" id="UP001458415">
    <property type="component" value="Unassembled WGS sequence"/>
</dbReference>
<feature type="signal peptide" evidence="1">
    <location>
        <begin position="1"/>
        <end position="25"/>
    </location>
</feature>
<reference evidence="2 3" key="1">
    <citation type="submission" date="2024-06" db="EMBL/GenBank/DDBJ databases">
        <title>The Natural Products Discovery Center: Release of the First 8490 Sequenced Strains for Exploring Actinobacteria Biosynthetic Diversity.</title>
        <authorList>
            <person name="Kalkreuter E."/>
            <person name="Kautsar S.A."/>
            <person name="Yang D."/>
            <person name="Bader C.D."/>
            <person name="Teijaro C.N."/>
            <person name="Fluegel L."/>
            <person name="Davis C.M."/>
            <person name="Simpson J.R."/>
            <person name="Lauterbach L."/>
            <person name="Steele A.D."/>
            <person name="Gui C."/>
            <person name="Meng S."/>
            <person name="Li G."/>
            <person name="Viehrig K."/>
            <person name="Ye F."/>
            <person name="Su P."/>
            <person name="Kiefer A.F."/>
            <person name="Nichols A."/>
            <person name="Cepeda A.J."/>
            <person name="Yan W."/>
            <person name="Fan B."/>
            <person name="Jiang Y."/>
            <person name="Adhikari A."/>
            <person name="Zheng C.-J."/>
            <person name="Schuster L."/>
            <person name="Cowan T.M."/>
            <person name="Smanski M.J."/>
            <person name="Chevrette M.G."/>
            <person name="De Carvalho L.P.S."/>
            <person name="Shen B."/>
        </authorList>
    </citation>
    <scope>NUCLEOTIDE SEQUENCE [LARGE SCALE GENOMIC DNA]</scope>
    <source>
        <strain evidence="2 3">NPDC000634</strain>
    </source>
</reference>
<name>A0ABV1VZC6_9ACTN</name>
<accession>A0ABV1VZC6</accession>
<keyword evidence="3" id="KW-1185">Reference proteome</keyword>
<organism evidence="2 3">
    <name type="scientific">Streptomyces carpinensis</name>
    <dbReference type="NCBI Taxonomy" id="66369"/>
    <lineage>
        <taxon>Bacteria</taxon>
        <taxon>Bacillati</taxon>
        <taxon>Actinomycetota</taxon>
        <taxon>Actinomycetes</taxon>
        <taxon>Kitasatosporales</taxon>
        <taxon>Streptomycetaceae</taxon>
        <taxon>Streptomyces</taxon>
    </lineage>
</organism>
<evidence type="ECO:0000313" key="3">
    <source>
        <dbReference type="Proteomes" id="UP001458415"/>
    </source>
</evidence>
<gene>
    <name evidence="2" type="ORF">ABT317_09610</name>
</gene>
<dbReference type="RefSeq" id="WP_158103941.1">
    <property type="nucleotide sequence ID" value="NZ_MUBM01000253.1"/>
</dbReference>
<sequence>MTQIRRERRRTARVVAAGMMGILLAAATTYTGPSASASVTAAKAPTHTATGPADSQPSPAGFSPFVKDWYRHGSSLTINKDGSFEASGRVYVYCDQASPPCDKWSGNTIIDGYHASGRLTAVNGTSATGVVTDSNGSQDNWFPTGPITMTLNPATDSLSIAGANYCGPNSPASLCGA</sequence>
<evidence type="ECO:0000256" key="1">
    <source>
        <dbReference type="SAM" id="SignalP"/>
    </source>
</evidence>
<comment type="caution">
    <text evidence="2">The sequence shown here is derived from an EMBL/GenBank/DDBJ whole genome shotgun (WGS) entry which is preliminary data.</text>
</comment>
<evidence type="ECO:0008006" key="4">
    <source>
        <dbReference type="Google" id="ProtNLM"/>
    </source>
</evidence>
<protein>
    <recommendedName>
        <fullName evidence="4">Secreted protein</fullName>
    </recommendedName>
</protein>
<dbReference type="EMBL" id="JBEPCU010000107">
    <property type="protein sequence ID" value="MER6977263.1"/>
    <property type="molecule type" value="Genomic_DNA"/>
</dbReference>
<feature type="chain" id="PRO_5047064958" description="Secreted protein" evidence="1">
    <location>
        <begin position="26"/>
        <end position="177"/>
    </location>
</feature>
<proteinExistence type="predicted"/>
<keyword evidence="1" id="KW-0732">Signal</keyword>
<evidence type="ECO:0000313" key="2">
    <source>
        <dbReference type="EMBL" id="MER6977263.1"/>
    </source>
</evidence>